<dbReference type="GO" id="GO:0004803">
    <property type="term" value="F:transposase activity"/>
    <property type="evidence" value="ECO:0007669"/>
    <property type="project" value="InterPro"/>
</dbReference>
<sequence>MLQSNGNETIQNQLKAILIRAYEMARDAERHPDWIRKCQVISDIDFLLFSILRATIQVKSGLHFLQHLDQVLEQQVASSTWFDANESERRARMVMAVTPFFNKLLQKEISDQGVNHLKDFNELDDYDCVAYDGHFMKRACHVKNAPGAKNKANAGYIFGTDLRTGFLEPVKVVSDGSKKESEIPYFKDFCEDQRVSSWCRNKKITVYDRAMSSAGFLIDEMKKKHYLVTRSKKNSTWDKMEKLQWDKNDPSNTNVLKDFLVTKKLKRKNEKLRLIVYYDVERQKTYRFLTTLSTDIPPGLIAELYRRRWQFEKAFDNTKNDLGEIKAWGTSIPSMKIQMCSIVSAYNIIRSFNELNLVRNPDMVHPAQIKQEKRTDKLRNSLADSAQKINPLRLAGNLRRLSRKTVSSIQNAILRETPIRELLRWLYKELKPRVLT</sequence>
<dbReference type="RefSeq" id="WP_007278726.1">
    <property type="nucleotide sequence ID" value="NZ_ABCK01000009.1"/>
</dbReference>
<feature type="domain" description="Transposase IS4-like" evidence="1">
    <location>
        <begin position="126"/>
        <end position="348"/>
    </location>
</feature>
<dbReference type="InterPro" id="IPR002559">
    <property type="entry name" value="Transposase_11"/>
</dbReference>
<dbReference type="OrthoDB" id="570301at2"/>
<dbReference type="SUPFAM" id="SSF53098">
    <property type="entry name" value="Ribonuclease H-like"/>
    <property type="match status" value="1"/>
</dbReference>
<dbReference type="InterPro" id="IPR012337">
    <property type="entry name" value="RNaseH-like_sf"/>
</dbReference>
<dbReference type="AlphaFoldDB" id="A6DLG6"/>
<dbReference type="EMBL" id="ABCK01000009">
    <property type="protein sequence ID" value="EDM27421.1"/>
    <property type="molecule type" value="Genomic_DNA"/>
</dbReference>
<dbReference type="STRING" id="313628.LNTAR_04896"/>
<comment type="caution">
    <text evidence="2">The sequence shown here is derived from an EMBL/GenBank/DDBJ whole genome shotgun (WGS) entry which is preliminary data.</text>
</comment>
<name>A6DLG6_9BACT</name>
<organism evidence="2 3">
    <name type="scientific">Lentisphaera araneosa HTCC2155</name>
    <dbReference type="NCBI Taxonomy" id="313628"/>
    <lineage>
        <taxon>Bacteria</taxon>
        <taxon>Pseudomonadati</taxon>
        <taxon>Lentisphaerota</taxon>
        <taxon>Lentisphaeria</taxon>
        <taxon>Lentisphaerales</taxon>
        <taxon>Lentisphaeraceae</taxon>
        <taxon>Lentisphaera</taxon>
    </lineage>
</organism>
<dbReference type="eggNOG" id="COG3385">
    <property type="taxonomic scope" value="Bacteria"/>
</dbReference>
<dbReference type="PANTHER" id="PTHR33258">
    <property type="entry name" value="TRANSPOSASE INSL FOR INSERTION SEQUENCE ELEMENT IS186A-RELATED"/>
    <property type="match status" value="1"/>
</dbReference>
<evidence type="ECO:0000259" key="1">
    <source>
        <dbReference type="Pfam" id="PF01609"/>
    </source>
</evidence>
<reference evidence="2 3" key="1">
    <citation type="journal article" date="2010" name="J. Bacteriol.">
        <title>Genome sequence of Lentisphaera araneosa HTCC2155T, the type species of the order Lentisphaerales in the phylum Lentisphaerae.</title>
        <authorList>
            <person name="Thrash J.C."/>
            <person name="Cho J.C."/>
            <person name="Vergin K.L."/>
            <person name="Morris R.M."/>
            <person name="Giovannoni S.J."/>
        </authorList>
    </citation>
    <scope>NUCLEOTIDE SEQUENCE [LARGE SCALE GENOMIC DNA]</scope>
    <source>
        <strain evidence="2 3">HTCC2155</strain>
    </source>
</reference>
<keyword evidence="3" id="KW-1185">Reference proteome</keyword>
<protein>
    <submittedName>
        <fullName evidence="2">Transposase</fullName>
    </submittedName>
</protein>
<accession>A6DLG6</accession>
<dbReference type="PANTHER" id="PTHR33258:SF1">
    <property type="entry name" value="TRANSPOSASE INSL FOR INSERTION SEQUENCE ELEMENT IS186A-RELATED"/>
    <property type="match status" value="1"/>
</dbReference>
<gene>
    <name evidence="2" type="ORF">LNTAR_04896</name>
</gene>
<proteinExistence type="predicted"/>
<evidence type="ECO:0000313" key="3">
    <source>
        <dbReference type="Proteomes" id="UP000004947"/>
    </source>
</evidence>
<dbReference type="GO" id="GO:0003677">
    <property type="term" value="F:DNA binding"/>
    <property type="evidence" value="ECO:0007669"/>
    <property type="project" value="InterPro"/>
</dbReference>
<dbReference type="Proteomes" id="UP000004947">
    <property type="component" value="Unassembled WGS sequence"/>
</dbReference>
<dbReference type="GO" id="GO:0006313">
    <property type="term" value="P:DNA transposition"/>
    <property type="evidence" value="ECO:0007669"/>
    <property type="project" value="InterPro"/>
</dbReference>
<evidence type="ECO:0000313" key="2">
    <source>
        <dbReference type="EMBL" id="EDM27421.1"/>
    </source>
</evidence>
<dbReference type="Pfam" id="PF01609">
    <property type="entry name" value="DDE_Tnp_1"/>
    <property type="match status" value="1"/>
</dbReference>